<dbReference type="GO" id="GO:1990904">
    <property type="term" value="C:ribonucleoprotein complex"/>
    <property type="evidence" value="ECO:0007669"/>
    <property type="project" value="UniProtKB-KW"/>
</dbReference>
<keyword evidence="4" id="KW-0496">Mitochondrion</keyword>
<reference evidence="4" key="2">
    <citation type="journal article" date="2016" name="Genome Biol. Evol.">
        <title>Blastocystis mitochondrial genomes appear to show multiple independent gains and losses of start and stop codons.</title>
        <authorList>
            <person name="Jacob A.S."/>
            <person name="Andersen L.O."/>
            <person name="Pavinski Bitar P."/>
            <person name="Richards V.P."/>
            <person name="Shah S."/>
            <person name="Stanhope M.J."/>
            <person name="Stensvold C.R."/>
            <person name="Clark C.G."/>
        </authorList>
    </citation>
    <scope>NUCLEOTIDE SEQUENCE</scope>
    <source>
        <strain evidence="4">NandII</strain>
    </source>
</reference>
<keyword evidence="3" id="KW-0687">Ribonucleoprotein</keyword>
<protein>
    <recommendedName>
        <fullName evidence="5">Ribosomal protein S7</fullName>
    </recommendedName>
</protein>
<accession>B5SQ96</accession>
<dbReference type="RefSeq" id="YP_002221406.1">
    <property type="nucleotide sequence ID" value="NC_011213.1"/>
</dbReference>
<sequence>MFTFYELRTKFLNKFLIDGKKYNSFFILNNIFYFLNLKNKNNFKIFLHFFLIIEPLFALEKIISFGRLTQSIIFLPKKKKIRTILNILNESKLKTKINKNNKFDYFLSQEIYNSLFKTSYTYNLYKLQNENFLKLKNNSHYRWF</sequence>
<evidence type="ECO:0000256" key="1">
    <source>
        <dbReference type="ARBA" id="ARBA00007151"/>
    </source>
</evidence>
<evidence type="ECO:0000256" key="3">
    <source>
        <dbReference type="ARBA" id="ARBA00023274"/>
    </source>
</evidence>
<dbReference type="GeneID" id="6904348"/>
<comment type="similarity">
    <text evidence="1">Belongs to the universal ribosomal protein uS7 family.</text>
</comment>
<dbReference type="SUPFAM" id="SSF47973">
    <property type="entry name" value="Ribosomal protein S7"/>
    <property type="match status" value="1"/>
</dbReference>
<reference evidence="4" key="1">
    <citation type="journal article" date="2008" name="Curr. Biol.">
        <title>Organelles in Blastocystis that blur the distinction between mitochondria and hydrogenosomes.</title>
        <authorList>
            <person name="Stechmann A."/>
            <person name="Hamblin K."/>
            <person name="Perez-Brocal V."/>
            <person name="Gaston D."/>
            <person name="Richmond G.S."/>
            <person name="van der Giezen M."/>
            <person name="Clark C.G."/>
            <person name="Roger A.J."/>
        </authorList>
    </citation>
    <scope>NUCLEOTIDE SEQUENCE</scope>
    <source>
        <strain evidence="4">NandII</strain>
    </source>
</reference>
<keyword evidence="2" id="KW-0689">Ribosomal protein</keyword>
<organism evidence="4">
    <name type="scientific">Blastocystis sp. subtype 1 (strain ATCC 50177 / NandII)</name>
    <dbReference type="NCBI Taxonomy" id="478820"/>
    <lineage>
        <taxon>Eukaryota</taxon>
        <taxon>Sar</taxon>
        <taxon>Stramenopiles</taxon>
        <taxon>Bigyra</taxon>
        <taxon>Opalozoa</taxon>
        <taxon>Opalinata</taxon>
        <taxon>Blastocystidae</taxon>
        <taxon>Blastocystis</taxon>
    </lineage>
</organism>
<evidence type="ECO:0000256" key="2">
    <source>
        <dbReference type="ARBA" id="ARBA00022980"/>
    </source>
</evidence>
<name>B5SQ96_BLAHN</name>
<dbReference type="AlphaFoldDB" id="B5SQ96"/>
<evidence type="ECO:0008006" key="5">
    <source>
        <dbReference type="Google" id="ProtNLM"/>
    </source>
</evidence>
<dbReference type="Gene3D" id="1.10.455.10">
    <property type="entry name" value="Ribosomal protein S7 domain"/>
    <property type="match status" value="1"/>
</dbReference>
<proteinExistence type="inferred from homology"/>
<dbReference type="GO" id="GO:0005840">
    <property type="term" value="C:ribosome"/>
    <property type="evidence" value="ECO:0007669"/>
    <property type="project" value="UniProtKB-KW"/>
</dbReference>
<dbReference type="EMBL" id="EF494740">
    <property type="protein sequence ID" value="ACH86087.1"/>
    <property type="molecule type" value="Genomic_DNA"/>
</dbReference>
<dbReference type="InterPro" id="IPR036823">
    <property type="entry name" value="Ribosomal_uS7_dom_sf"/>
</dbReference>
<geneLocation type="mitochondrion" evidence="4"/>
<evidence type="ECO:0000313" key="4">
    <source>
        <dbReference type="EMBL" id="ACH86087.1"/>
    </source>
</evidence>